<dbReference type="CDD" id="cd12167">
    <property type="entry name" value="2-Hacid_dh_8"/>
    <property type="match status" value="1"/>
</dbReference>
<dbReference type="InterPro" id="IPR050857">
    <property type="entry name" value="D-2-hydroxyacid_DH"/>
</dbReference>
<dbReference type="Gene3D" id="3.40.50.720">
    <property type="entry name" value="NAD(P)-binding Rossmann-like Domain"/>
    <property type="match status" value="2"/>
</dbReference>
<gene>
    <name evidence="7" type="ORF">GA0061099_1007468</name>
</gene>
<name>A0A1C3WVV9_9BRAD</name>
<evidence type="ECO:0000313" key="7">
    <source>
        <dbReference type="EMBL" id="SCB44193.1"/>
    </source>
</evidence>
<dbReference type="EMBL" id="FMAE01000007">
    <property type="protein sequence ID" value="SCB44193.1"/>
    <property type="molecule type" value="Genomic_DNA"/>
</dbReference>
<evidence type="ECO:0000259" key="6">
    <source>
        <dbReference type="Pfam" id="PF02826"/>
    </source>
</evidence>
<dbReference type="RefSeq" id="WP_036024949.1">
    <property type="nucleotide sequence ID" value="NZ_FMAE01000007.1"/>
</dbReference>
<reference evidence="7 8" key="1">
    <citation type="submission" date="2016-08" db="EMBL/GenBank/DDBJ databases">
        <authorList>
            <person name="Seilhamer J.J."/>
        </authorList>
    </citation>
    <scope>NUCLEOTIDE SEQUENCE [LARGE SCALE GENOMIC DNA]</scope>
    <source>
        <strain evidence="7 8">CCBAU 10071</strain>
    </source>
</reference>
<dbReference type="GO" id="GO:0016616">
    <property type="term" value="F:oxidoreductase activity, acting on the CH-OH group of donors, NAD or NADP as acceptor"/>
    <property type="evidence" value="ECO:0007669"/>
    <property type="project" value="InterPro"/>
</dbReference>
<dbReference type="Pfam" id="PF02826">
    <property type="entry name" value="2-Hacid_dh_C"/>
    <property type="match status" value="1"/>
</dbReference>
<keyword evidence="2 4" id="KW-0560">Oxidoreductase</keyword>
<evidence type="ECO:0000256" key="3">
    <source>
        <dbReference type="ARBA" id="ARBA00023027"/>
    </source>
</evidence>
<dbReference type="SUPFAM" id="SSF52283">
    <property type="entry name" value="Formate/glycerate dehydrogenase catalytic domain-like"/>
    <property type="match status" value="1"/>
</dbReference>
<keyword evidence="3" id="KW-0520">NAD</keyword>
<dbReference type="FunFam" id="3.40.50.720:FF:000203">
    <property type="entry name" value="D-3-phosphoglycerate dehydrogenase (SerA)"/>
    <property type="match status" value="1"/>
</dbReference>
<accession>A0A1C3WVV9</accession>
<proteinExistence type="inferred from homology"/>
<evidence type="ECO:0000259" key="5">
    <source>
        <dbReference type="Pfam" id="PF00389"/>
    </source>
</evidence>
<protein>
    <submittedName>
        <fullName evidence="7">D-3-phosphoglycerate dehydrogenase</fullName>
    </submittedName>
</protein>
<organism evidence="7 8">
    <name type="scientific">Bradyrhizobium yuanmingense</name>
    <dbReference type="NCBI Taxonomy" id="108015"/>
    <lineage>
        <taxon>Bacteria</taxon>
        <taxon>Pseudomonadati</taxon>
        <taxon>Pseudomonadota</taxon>
        <taxon>Alphaproteobacteria</taxon>
        <taxon>Hyphomicrobiales</taxon>
        <taxon>Nitrobacteraceae</taxon>
        <taxon>Bradyrhizobium</taxon>
    </lineage>
</organism>
<feature type="domain" description="D-isomer specific 2-hydroxyacid dehydrogenase catalytic" evidence="5">
    <location>
        <begin position="29"/>
        <end position="317"/>
    </location>
</feature>
<dbReference type="Pfam" id="PF00389">
    <property type="entry name" value="2-Hacid_dh"/>
    <property type="match status" value="1"/>
</dbReference>
<dbReference type="InterPro" id="IPR006139">
    <property type="entry name" value="D-isomer_2_OHA_DH_cat_dom"/>
</dbReference>
<evidence type="ECO:0000313" key="8">
    <source>
        <dbReference type="Proteomes" id="UP000183174"/>
    </source>
</evidence>
<sequence>MKVLLAHTPEMRRNYYGDRSLNGLRTAAEVILHEKDEPLDAAGLVRAAKDADIIVADRMTEGRGEIFAQLPRLRAFVRCAVDIRNVAVDAASQAGVLVTRAGPGFVQAVAELALGFMVDLSRGVSRTTADYQAGRKPEARMGRQLAGSRIGIIGYGSIGRYLAEIAKVLRMEVLISDPFVTVSDAEIRQVGLDELLAASDYVVCLAVANAQTETLIGAAALARMQKHAVFINLSRGNLVDESALARALREGRIAGAAMDVGRAPDQMPTPDIAKLPNVIATPHVGGLTPQAIEYQSLETVRQVEAIARGEIPQGAVNADRWTRRP</sequence>
<comment type="similarity">
    <text evidence="1 4">Belongs to the D-isomer specific 2-hydroxyacid dehydrogenase family.</text>
</comment>
<dbReference type="InterPro" id="IPR006140">
    <property type="entry name" value="D-isomer_DH_NAD-bd"/>
</dbReference>
<dbReference type="SUPFAM" id="SSF51735">
    <property type="entry name" value="NAD(P)-binding Rossmann-fold domains"/>
    <property type="match status" value="1"/>
</dbReference>
<dbReference type="InterPro" id="IPR036291">
    <property type="entry name" value="NAD(P)-bd_dom_sf"/>
</dbReference>
<dbReference type="GO" id="GO:0051287">
    <property type="term" value="F:NAD binding"/>
    <property type="evidence" value="ECO:0007669"/>
    <property type="project" value="InterPro"/>
</dbReference>
<evidence type="ECO:0000256" key="4">
    <source>
        <dbReference type="RuleBase" id="RU003719"/>
    </source>
</evidence>
<evidence type="ECO:0000256" key="1">
    <source>
        <dbReference type="ARBA" id="ARBA00005854"/>
    </source>
</evidence>
<evidence type="ECO:0000256" key="2">
    <source>
        <dbReference type="ARBA" id="ARBA00023002"/>
    </source>
</evidence>
<dbReference type="PANTHER" id="PTHR42789">
    <property type="entry name" value="D-ISOMER SPECIFIC 2-HYDROXYACID DEHYDROGENASE FAMILY PROTEIN (AFU_ORTHOLOGUE AFUA_6G10090)"/>
    <property type="match status" value="1"/>
</dbReference>
<dbReference type="PANTHER" id="PTHR42789:SF1">
    <property type="entry name" value="D-ISOMER SPECIFIC 2-HYDROXYACID DEHYDROGENASE FAMILY PROTEIN (AFU_ORTHOLOGUE AFUA_6G10090)"/>
    <property type="match status" value="1"/>
</dbReference>
<feature type="domain" description="D-isomer specific 2-hydroxyacid dehydrogenase NAD-binding" evidence="6">
    <location>
        <begin position="115"/>
        <end position="285"/>
    </location>
</feature>
<dbReference type="AlphaFoldDB" id="A0A1C3WVV9"/>
<dbReference type="Proteomes" id="UP000183174">
    <property type="component" value="Unassembled WGS sequence"/>
</dbReference>